<feature type="chain" id="PRO_5034281345" evidence="1">
    <location>
        <begin position="24"/>
        <end position="249"/>
    </location>
</feature>
<keyword evidence="1" id="KW-0732">Signal</keyword>
<evidence type="ECO:0000256" key="1">
    <source>
        <dbReference type="SAM" id="SignalP"/>
    </source>
</evidence>
<evidence type="ECO:0000313" key="2">
    <source>
        <dbReference type="Proteomes" id="UP000694844"/>
    </source>
</evidence>
<dbReference type="GeneID" id="111104271"/>
<dbReference type="RefSeq" id="XP_022293840.1">
    <property type="nucleotide sequence ID" value="XM_022438132.1"/>
</dbReference>
<evidence type="ECO:0000313" key="3">
    <source>
        <dbReference type="RefSeq" id="XP_022293840.1"/>
    </source>
</evidence>
<organism evidence="2 3">
    <name type="scientific">Crassostrea virginica</name>
    <name type="common">Eastern oyster</name>
    <dbReference type="NCBI Taxonomy" id="6565"/>
    <lineage>
        <taxon>Eukaryota</taxon>
        <taxon>Metazoa</taxon>
        <taxon>Spiralia</taxon>
        <taxon>Lophotrochozoa</taxon>
        <taxon>Mollusca</taxon>
        <taxon>Bivalvia</taxon>
        <taxon>Autobranchia</taxon>
        <taxon>Pteriomorphia</taxon>
        <taxon>Ostreida</taxon>
        <taxon>Ostreoidea</taxon>
        <taxon>Ostreidae</taxon>
        <taxon>Crassostrea</taxon>
    </lineage>
</organism>
<feature type="signal peptide" evidence="1">
    <location>
        <begin position="1"/>
        <end position="23"/>
    </location>
</feature>
<dbReference type="OrthoDB" id="6054443at2759"/>
<gene>
    <name evidence="3" type="primary">LOC111104271</name>
</gene>
<proteinExistence type="predicted"/>
<reference evidence="3" key="2">
    <citation type="submission" date="2025-08" db="UniProtKB">
        <authorList>
            <consortium name="RefSeq"/>
        </authorList>
    </citation>
    <scope>IDENTIFICATION</scope>
    <source>
        <tissue evidence="3">Whole sample</tissue>
    </source>
</reference>
<dbReference type="AlphaFoldDB" id="A0A8B8ARP0"/>
<reference evidence="2" key="1">
    <citation type="submission" date="2024-06" db="UniProtKB">
        <authorList>
            <consortium name="RefSeq"/>
        </authorList>
    </citation>
    <scope>NUCLEOTIDE SEQUENCE [LARGE SCALE GENOMIC DNA]</scope>
</reference>
<accession>A0A8B8ARP0</accession>
<name>A0A8B8ARP0_CRAVI</name>
<dbReference type="KEGG" id="cvn:111104271"/>
<sequence length="249" mass="28178">MSYACVVNLWLVCVCINYSGTLCGPLSDDPTPKDLQIQSRNGLQDGIPVTKRSVSSCRGQPDVMQCIRSYFFNRFKLMHRAVNDPVDLRNIGKRNQWDAPYLIQRPEDPQESREDRLNTLFDDLFKATSSETDDAVDKRAAVDFRGIGRRSYAADFRNIGKRYLGADFRNIGKRGSYAADFRQIGKRGYAADFRNIGKRLGVDFRNIGKRTVLNSENDTSMDLRLLSMLCSDSHSLAECSDSLASKTYI</sequence>
<keyword evidence="2" id="KW-1185">Reference proteome</keyword>
<protein>
    <submittedName>
        <fullName evidence="3">Uncharacterized protein LOC111104271</fullName>
    </submittedName>
</protein>
<dbReference type="Proteomes" id="UP000694844">
    <property type="component" value="Chromosome 1"/>
</dbReference>